<comment type="subcellular location">
    <subcellularLocation>
        <location evidence="1">Membrane</location>
    </subcellularLocation>
</comment>
<evidence type="ECO:0000256" key="4">
    <source>
        <dbReference type="ARBA" id="ARBA00023136"/>
    </source>
</evidence>
<accession>A0A485MIA1</accession>
<evidence type="ECO:0000256" key="2">
    <source>
        <dbReference type="ARBA" id="ARBA00022692"/>
    </source>
</evidence>
<keyword evidence="8" id="KW-1185">Reference proteome</keyword>
<keyword evidence="3 5" id="KW-1133">Transmembrane helix</keyword>
<dbReference type="InterPro" id="IPR017452">
    <property type="entry name" value="GPCR_Rhodpsn_7TM"/>
</dbReference>
<evidence type="ECO:0000259" key="6">
    <source>
        <dbReference type="PROSITE" id="PS50262"/>
    </source>
</evidence>
<feature type="transmembrane region" description="Helical" evidence="5">
    <location>
        <begin position="20"/>
        <end position="38"/>
    </location>
</feature>
<feature type="transmembrane region" description="Helical" evidence="5">
    <location>
        <begin position="58"/>
        <end position="80"/>
    </location>
</feature>
<dbReference type="AlphaFoldDB" id="A0A485MIA1"/>
<sequence>MQHKPLESRDNCSHVRLRALGLALVVLLTFVLCWDTLLPARTVVLVLPIMLTEVPPSLSHILFLFGFFSVPLDPLLYGAFTLGC</sequence>
<evidence type="ECO:0000256" key="1">
    <source>
        <dbReference type="ARBA" id="ARBA00004370"/>
    </source>
</evidence>
<dbReference type="Gene3D" id="1.20.1070.10">
    <property type="entry name" value="Rhodopsin 7-helix transmembrane proteins"/>
    <property type="match status" value="1"/>
</dbReference>
<feature type="domain" description="G-protein coupled receptors family 1 profile" evidence="6">
    <location>
        <begin position="1"/>
        <end position="77"/>
    </location>
</feature>
<dbReference type="GO" id="GO:0016020">
    <property type="term" value="C:membrane"/>
    <property type="evidence" value="ECO:0007669"/>
    <property type="project" value="UniProtKB-SubCell"/>
</dbReference>
<evidence type="ECO:0000313" key="8">
    <source>
        <dbReference type="Proteomes" id="UP000386466"/>
    </source>
</evidence>
<keyword evidence="4 5" id="KW-0472">Membrane</keyword>
<dbReference type="EMBL" id="CAAGRJ010002676">
    <property type="protein sequence ID" value="VFV20580.1"/>
    <property type="molecule type" value="Genomic_DNA"/>
</dbReference>
<evidence type="ECO:0000256" key="3">
    <source>
        <dbReference type="ARBA" id="ARBA00022989"/>
    </source>
</evidence>
<evidence type="ECO:0000313" key="7">
    <source>
        <dbReference type="EMBL" id="VFV20580.1"/>
    </source>
</evidence>
<reference evidence="7 8" key="1">
    <citation type="submission" date="2019-01" db="EMBL/GenBank/DDBJ databases">
        <authorList>
            <person name="Alioto T."/>
            <person name="Alioto T."/>
        </authorList>
    </citation>
    <scope>NUCLEOTIDE SEQUENCE [LARGE SCALE GENOMIC DNA]</scope>
</reference>
<keyword evidence="2 5" id="KW-0812">Transmembrane</keyword>
<name>A0A485MIA1_LYNPA</name>
<evidence type="ECO:0000256" key="5">
    <source>
        <dbReference type="SAM" id="Phobius"/>
    </source>
</evidence>
<dbReference type="SUPFAM" id="SSF81321">
    <property type="entry name" value="Family A G protein-coupled receptor-like"/>
    <property type="match status" value="1"/>
</dbReference>
<protein>
    <submittedName>
        <fullName evidence="7">Gonadotropin-releasing hormone ii receptor</fullName>
    </submittedName>
</protein>
<gene>
    <name evidence="7" type="ORF">LYPA_23C001585</name>
</gene>
<proteinExistence type="predicted"/>
<dbReference type="Proteomes" id="UP000386466">
    <property type="component" value="Unassembled WGS sequence"/>
</dbReference>
<organism evidence="7 8">
    <name type="scientific">Lynx pardinus</name>
    <name type="common">Iberian lynx</name>
    <name type="synonym">Felis pardina</name>
    <dbReference type="NCBI Taxonomy" id="191816"/>
    <lineage>
        <taxon>Eukaryota</taxon>
        <taxon>Metazoa</taxon>
        <taxon>Chordata</taxon>
        <taxon>Craniata</taxon>
        <taxon>Vertebrata</taxon>
        <taxon>Euteleostomi</taxon>
        <taxon>Mammalia</taxon>
        <taxon>Eutheria</taxon>
        <taxon>Laurasiatheria</taxon>
        <taxon>Carnivora</taxon>
        <taxon>Feliformia</taxon>
        <taxon>Felidae</taxon>
        <taxon>Felinae</taxon>
        <taxon>Lynx</taxon>
    </lineage>
</organism>
<keyword evidence="7" id="KW-0675">Receptor</keyword>
<dbReference type="PROSITE" id="PS50262">
    <property type="entry name" value="G_PROTEIN_RECEP_F1_2"/>
    <property type="match status" value="1"/>
</dbReference>